<reference evidence="4" key="1">
    <citation type="submission" date="2019-09" db="EMBL/GenBank/DDBJ databases">
        <title>Characterisation of the sponge microbiome using genome-centric metagenomics.</title>
        <authorList>
            <person name="Engelberts J.P."/>
            <person name="Robbins S.J."/>
            <person name="De Goeij J.M."/>
            <person name="Aranda M."/>
            <person name="Bell S.C."/>
            <person name="Webster N.S."/>
        </authorList>
    </citation>
    <scope>NUCLEOTIDE SEQUENCE</scope>
    <source>
        <strain evidence="4">SB0661_bin_32</strain>
    </source>
</reference>
<protein>
    <submittedName>
        <fullName evidence="4">ABC transporter substrate-binding protein</fullName>
    </submittedName>
</protein>
<evidence type="ECO:0000259" key="3">
    <source>
        <dbReference type="Pfam" id="PF09084"/>
    </source>
</evidence>
<evidence type="ECO:0000313" key="4">
    <source>
        <dbReference type="EMBL" id="MYC94274.1"/>
    </source>
</evidence>
<feature type="domain" description="SsuA/THI5-like" evidence="3">
    <location>
        <begin position="109"/>
        <end position="326"/>
    </location>
</feature>
<dbReference type="InterPro" id="IPR027939">
    <property type="entry name" value="NMT1/THI5"/>
</dbReference>
<feature type="region of interest" description="Disordered" evidence="1">
    <location>
        <begin position="29"/>
        <end position="48"/>
    </location>
</feature>
<dbReference type="Gene3D" id="3.40.190.10">
    <property type="entry name" value="Periplasmic binding protein-like II"/>
    <property type="match status" value="2"/>
</dbReference>
<keyword evidence="2" id="KW-0732">Signal</keyword>
<dbReference type="AlphaFoldDB" id="A0A6B1D402"/>
<dbReference type="Pfam" id="PF09084">
    <property type="entry name" value="NMT1"/>
    <property type="match status" value="1"/>
</dbReference>
<dbReference type="EMBL" id="VXMH01000023">
    <property type="protein sequence ID" value="MYC94274.1"/>
    <property type="molecule type" value="Genomic_DNA"/>
</dbReference>
<dbReference type="PROSITE" id="PS51257">
    <property type="entry name" value="PROKAR_LIPOPROTEIN"/>
    <property type="match status" value="1"/>
</dbReference>
<organism evidence="4">
    <name type="scientific">Caldilineaceae bacterium SB0661_bin_32</name>
    <dbReference type="NCBI Taxonomy" id="2605255"/>
    <lineage>
        <taxon>Bacteria</taxon>
        <taxon>Bacillati</taxon>
        <taxon>Chloroflexota</taxon>
        <taxon>Caldilineae</taxon>
        <taxon>Caldilineales</taxon>
        <taxon>Caldilineaceae</taxon>
    </lineage>
</organism>
<evidence type="ECO:0000256" key="1">
    <source>
        <dbReference type="SAM" id="MobiDB-lite"/>
    </source>
</evidence>
<dbReference type="InterPro" id="IPR015168">
    <property type="entry name" value="SsuA/THI5"/>
</dbReference>
<feature type="signal peptide" evidence="2">
    <location>
        <begin position="1"/>
        <end position="27"/>
    </location>
</feature>
<sequence>MNRTTVSLLIFATLALILGACVAPAPAAQEEPMESEAAPMAEEEAGEMAESDSEAEFERILACVQENFPAESYFTNELLPAAGAAWEPMECDSVDSIKVGMPWVLNDEEAPWYNAIELGYFADVCLEVELVAGGPGVDHLQTLAGGAVDIAVVAGGSRVPSIVSSPTPADVVAVGTFLKHSPYIWLGLDPDTPQDQRSDKVLTPQDFIGTRVGIQGNDDYLFSFMANKYGIPADEVELMEAGFTPDPVLMGAMDYIGAWIVNQPRLLEEKGFMNWVAFRFSDWGWDGYGDVTVVRRETFEENPDLVRRFLAAQTQGLNYLLDNPDESAEIAVVYGVDAQLTKEQALRRFELQEALVLGSDDLPVSHMSAERWNMQVASMIQYDQLQLEACE</sequence>
<gene>
    <name evidence="4" type="ORF">F4X14_04825</name>
</gene>
<feature type="chain" id="PRO_5025511311" evidence="2">
    <location>
        <begin position="28"/>
        <end position="391"/>
    </location>
</feature>
<proteinExistence type="predicted"/>
<accession>A0A6B1D402</accession>
<name>A0A6B1D402_9CHLR</name>
<dbReference type="GO" id="GO:0009228">
    <property type="term" value="P:thiamine biosynthetic process"/>
    <property type="evidence" value="ECO:0007669"/>
    <property type="project" value="InterPro"/>
</dbReference>
<dbReference type="SUPFAM" id="SSF53850">
    <property type="entry name" value="Periplasmic binding protein-like II"/>
    <property type="match status" value="1"/>
</dbReference>
<dbReference type="PANTHER" id="PTHR31528">
    <property type="entry name" value="4-AMINO-5-HYDROXYMETHYL-2-METHYLPYRIMIDINE PHOSPHATE SYNTHASE THI11-RELATED"/>
    <property type="match status" value="1"/>
</dbReference>
<feature type="compositionally biased region" description="Low complexity" evidence="1">
    <location>
        <begin position="29"/>
        <end position="40"/>
    </location>
</feature>
<comment type="caution">
    <text evidence="4">The sequence shown here is derived from an EMBL/GenBank/DDBJ whole genome shotgun (WGS) entry which is preliminary data.</text>
</comment>
<evidence type="ECO:0000256" key="2">
    <source>
        <dbReference type="SAM" id="SignalP"/>
    </source>
</evidence>
<dbReference type="PANTHER" id="PTHR31528:SF3">
    <property type="entry name" value="THIAMINE BIOSYNTHESIS PROTEIN HI_0357-RELATED"/>
    <property type="match status" value="1"/>
</dbReference>